<sequence>MSSSSFGTWYDNQKNEENGGGGDSGMTLPLFDSVSSNVPADFGFNSIKSSLEAQMPQQILGMNYQQRFQVFCGLLILSGVFFSLGFFVGLPLISIRPQKFALSFTCGSLTFMGSFAILRGPQAHIQGMLTPDRIPFTAVYVGSMLMTLYFTFTAHGAKGYVTVLISSGFQILALLWYLVTFLPGGAQGMKVLTSAIITMLRPLIVGCTKCLQTILSRAFGS</sequence>
<protein>
    <recommendedName>
        <fullName evidence="8">Vesicle transport protein</fullName>
    </recommendedName>
</protein>
<evidence type="ECO:0000256" key="3">
    <source>
        <dbReference type="ARBA" id="ARBA00022692"/>
    </source>
</evidence>
<dbReference type="PANTHER" id="PTHR23137">
    <property type="entry name" value="VESICLE TRANSPORT PROTEIN-RELATED"/>
    <property type="match status" value="1"/>
</dbReference>
<evidence type="ECO:0000313" key="10">
    <source>
        <dbReference type="EMBL" id="GFH60917.1"/>
    </source>
</evidence>
<organism evidence="10 11">
    <name type="scientific">Chaetoceros tenuissimus</name>
    <dbReference type="NCBI Taxonomy" id="426638"/>
    <lineage>
        <taxon>Eukaryota</taxon>
        <taxon>Sar</taxon>
        <taxon>Stramenopiles</taxon>
        <taxon>Ochrophyta</taxon>
        <taxon>Bacillariophyta</taxon>
        <taxon>Coscinodiscophyceae</taxon>
        <taxon>Chaetocerotophycidae</taxon>
        <taxon>Chaetocerotales</taxon>
        <taxon>Chaetocerotaceae</taxon>
        <taxon>Chaetoceros</taxon>
    </lineage>
</organism>
<dbReference type="Pfam" id="PF04178">
    <property type="entry name" value="Got1"/>
    <property type="match status" value="1"/>
</dbReference>
<keyword evidence="6 8" id="KW-0472">Membrane</keyword>
<comment type="similarity">
    <text evidence="7 8">Belongs to the SFT2 family.</text>
</comment>
<evidence type="ECO:0000256" key="5">
    <source>
        <dbReference type="ARBA" id="ARBA00022989"/>
    </source>
</evidence>
<evidence type="ECO:0000256" key="8">
    <source>
        <dbReference type="RuleBase" id="RU363111"/>
    </source>
</evidence>
<keyword evidence="5 8" id="KW-1133">Transmembrane helix</keyword>
<evidence type="ECO:0000256" key="4">
    <source>
        <dbReference type="ARBA" id="ARBA00022927"/>
    </source>
</evidence>
<dbReference type="GO" id="GO:0012505">
    <property type="term" value="C:endomembrane system"/>
    <property type="evidence" value="ECO:0007669"/>
    <property type="project" value="UniProtKB-ARBA"/>
</dbReference>
<feature type="transmembrane region" description="Helical" evidence="8">
    <location>
        <begin position="68"/>
        <end position="93"/>
    </location>
</feature>
<dbReference type="InterPro" id="IPR011691">
    <property type="entry name" value="Vesicle_transpt_SFT2"/>
</dbReference>
<dbReference type="EMBL" id="BLLK01000069">
    <property type="protein sequence ID" value="GFH60917.1"/>
    <property type="molecule type" value="Genomic_DNA"/>
</dbReference>
<evidence type="ECO:0000256" key="9">
    <source>
        <dbReference type="SAM" id="MobiDB-lite"/>
    </source>
</evidence>
<gene>
    <name evidence="10" type="ORF">CTEN210_17393</name>
</gene>
<evidence type="ECO:0000313" key="11">
    <source>
        <dbReference type="Proteomes" id="UP001054902"/>
    </source>
</evidence>
<feature type="compositionally biased region" description="Polar residues" evidence="9">
    <location>
        <begin position="1"/>
        <end position="12"/>
    </location>
</feature>
<dbReference type="GO" id="GO:0015031">
    <property type="term" value="P:protein transport"/>
    <property type="evidence" value="ECO:0007669"/>
    <property type="project" value="UniProtKB-KW"/>
</dbReference>
<keyword evidence="2 8" id="KW-0813">Transport</keyword>
<comment type="caution">
    <text evidence="10">The sequence shown here is derived from an EMBL/GenBank/DDBJ whole genome shotgun (WGS) entry which is preliminary data.</text>
</comment>
<keyword evidence="11" id="KW-1185">Reference proteome</keyword>
<dbReference type="GO" id="GO:0005737">
    <property type="term" value="C:cytoplasm"/>
    <property type="evidence" value="ECO:0007669"/>
    <property type="project" value="UniProtKB-ARBA"/>
</dbReference>
<dbReference type="Proteomes" id="UP001054902">
    <property type="component" value="Unassembled WGS sequence"/>
</dbReference>
<dbReference type="GO" id="GO:0016020">
    <property type="term" value="C:membrane"/>
    <property type="evidence" value="ECO:0007669"/>
    <property type="project" value="UniProtKB-SubCell"/>
</dbReference>
<comment type="subcellular location">
    <subcellularLocation>
        <location evidence="1 8">Membrane</location>
        <topology evidence="1 8">Multi-pass membrane protein</topology>
    </subcellularLocation>
</comment>
<evidence type="ECO:0000256" key="2">
    <source>
        <dbReference type="ARBA" id="ARBA00022448"/>
    </source>
</evidence>
<dbReference type="InterPro" id="IPR007305">
    <property type="entry name" value="Vesicle_transpt_Got1/SFT2"/>
</dbReference>
<feature type="transmembrane region" description="Helical" evidence="8">
    <location>
        <begin position="100"/>
        <end position="118"/>
    </location>
</feature>
<comment type="function">
    <text evidence="8">May be involved in fusion of retrograde transport vesicles derived from an endocytic compartment with the Golgi complex.</text>
</comment>
<dbReference type="AlphaFoldDB" id="A0AAD3HEH7"/>
<feature type="region of interest" description="Disordered" evidence="9">
    <location>
        <begin position="1"/>
        <end position="22"/>
    </location>
</feature>
<keyword evidence="3 8" id="KW-0812">Transmembrane</keyword>
<accession>A0AAD3HEH7</accession>
<feature type="transmembrane region" description="Helical" evidence="8">
    <location>
        <begin position="134"/>
        <end position="152"/>
    </location>
</feature>
<dbReference type="GO" id="GO:0016192">
    <property type="term" value="P:vesicle-mediated transport"/>
    <property type="evidence" value="ECO:0007669"/>
    <property type="project" value="InterPro"/>
</dbReference>
<name>A0AAD3HEH7_9STRA</name>
<evidence type="ECO:0000256" key="7">
    <source>
        <dbReference type="ARBA" id="ARBA00025800"/>
    </source>
</evidence>
<evidence type="ECO:0000256" key="1">
    <source>
        <dbReference type="ARBA" id="ARBA00004141"/>
    </source>
</evidence>
<feature type="transmembrane region" description="Helical" evidence="8">
    <location>
        <begin position="159"/>
        <end position="179"/>
    </location>
</feature>
<keyword evidence="4 8" id="KW-0653">Protein transport</keyword>
<reference evidence="10 11" key="1">
    <citation type="journal article" date="2021" name="Sci. Rep.">
        <title>The genome of the diatom Chaetoceros tenuissimus carries an ancient integrated fragment of an extant virus.</title>
        <authorList>
            <person name="Hongo Y."/>
            <person name="Kimura K."/>
            <person name="Takaki Y."/>
            <person name="Yoshida Y."/>
            <person name="Baba S."/>
            <person name="Kobayashi G."/>
            <person name="Nagasaki K."/>
            <person name="Hano T."/>
            <person name="Tomaru Y."/>
        </authorList>
    </citation>
    <scope>NUCLEOTIDE SEQUENCE [LARGE SCALE GENOMIC DNA]</scope>
    <source>
        <strain evidence="10 11">NIES-3715</strain>
    </source>
</reference>
<dbReference type="PANTHER" id="PTHR23137:SF36">
    <property type="entry name" value="VESICLE TRANSPORT PROTEIN SFT2C"/>
    <property type="match status" value="1"/>
</dbReference>
<evidence type="ECO:0000256" key="6">
    <source>
        <dbReference type="ARBA" id="ARBA00023136"/>
    </source>
</evidence>
<proteinExistence type="inferred from homology"/>